<evidence type="ECO:0000256" key="19">
    <source>
        <dbReference type="SAM" id="MobiDB-lite"/>
    </source>
</evidence>
<protein>
    <recommendedName>
        <fullName evidence="16">Double-strand break repair protein</fullName>
    </recommendedName>
</protein>
<name>A0AAD5SVY6_9FUNG</name>
<evidence type="ECO:0000256" key="9">
    <source>
        <dbReference type="ARBA" id="ARBA00022763"/>
    </source>
</evidence>
<dbReference type="SMART" id="SM01347">
    <property type="entry name" value="Mre11_DNA_bind"/>
    <property type="match status" value="1"/>
</dbReference>
<dbReference type="GO" id="GO:0000014">
    <property type="term" value="F:single-stranded DNA endodeoxyribonuclease activity"/>
    <property type="evidence" value="ECO:0007669"/>
    <property type="project" value="TreeGrafter"/>
</dbReference>
<keyword evidence="10 16" id="KW-0378">Hydrolase</keyword>
<dbReference type="AlphaFoldDB" id="A0AAD5SVY6"/>
<dbReference type="InterPro" id="IPR029052">
    <property type="entry name" value="Metallo-depent_PP-like"/>
</dbReference>
<dbReference type="GO" id="GO:0006303">
    <property type="term" value="P:double-strand break repair via nonhomologous end joining"/>
    <property type="evidence" value="ECO:0007669"/>
    <property type="project" value="TreeGrafter"/>
</dbReference>
<dbReference type="PANTHER" id="PTHR10139">
    <property type="entry name" value="DOUBLE-STRAND BREAK REPAIR PROTEIN MRE11"/>
    <property type="match status" value="1"/>
</dbReference>
<dbReference type="Pfam" id="PF00149">
    <property type="entry name" value="Metallophos"/>
    <property type="match status" value="1"/>
</dbReference>
<keyword evidence="14 16" id="KW-0539">Nucleus</keyword>
<dbReference type="GO" id="GO:0042138">
    <property type="term" value="P:meiotic DNA double-strand break formation"/>
    <property type="evidence" value="ECO:0007669"/>
    <property type="project" value="TreeGrafter"/>
</dbReference>
<accession>A0AAD5SVY6</accession>
<feature type="compositionally biased region" description="Polar residues" evidence="19">
    <location>
        <begin position="672"/>
        <end position="687"/>
    </location>
</feature>
<evidence type="ECO:0000256" key="2">
    <source>
        <dbReference type="ARBA" id="ARBA00004123"/>
    </source>
</evidence>
<evidence type="ECO:0000256" key="18">
    <source>
        <dbReference type="RuleBase" id="RU003447"/>
    </source>
</evidence>
<evidence type="ECO:0000256" key="4">
    <source>
        <dbReference type="ARBA" id="ARBA00009028"/>
    </source>
</evidence>
<gene>
    <name evidence="21" type="primary">MRE11A</name>
    <name evidence="21" type="ORF">HK100_002299</name>
</gene>
<keyword evidence="15 16" id="KW-0469">Meiosis</keyword>
<dbReference type="NCBIfam" id="TIGR00583">
    <property type="entry name" value="mre11"/>
    <property type="match status" value="1"/>
</dbReference>
<evidence type="ECO:0000256" key="10">
    <source>
        <dbReference type="ARBA" id="ARBA00022801"/>
    </source>
</evidence>
<dbReference type="GO" id="GO:0000724">
    <property type="term" value="P:double-strand break repair via homologous recombination"/>
    <property type="evidence" value="ECO:0007669"/>
    <property type="project" value="TreeGrafter"/>
</dbReference>
<evidence type="ECO:0000256" key="13">
    <source>
        <dbReference type="ARBA" id="ARBA00023211"/>
    </source>
</evidence>
<evidence type="ECO:0000256" key="16">
    <source>
        <dbReference type="PIRNR" id="PIRNR000882"/>
    </source>
</evidence>
<comment type="similarity">
    <text evidence="4 16 18">Belongs to the MRE11/RAD32 family.</text>
</comment>
<comment type="subcellular location">
    <subcellularLocation>
        <location evidence="3">Chromosome</location>
    </subcellularLocation>
    <subcellularLocation>
        <location evidence="2 16">Nucleus</location>
    </subcellularLocation>
</comment>
<evidence type="ECO:0000256" key="17">
    <source>
        <dbReference type="PIRSR" id="PIRSR000882-1"/>
    </source>
</evidence>
<feature type="compositionally biased region" description="Low complexity" evidence="19">
    <location>
        <begin position="547"/>
        <end position="563"/>
    </location>
</feature>
<dbReference type="GO" id="GO:0007095">
    <property type="term" value="P:mitotic G2 DNA damage checkpoint signaling"/>
    <property type="evidence" value="ECO:0007669"/>
    <property type="project" value="TreeGrafter"/>
</dbReference>
<dbReference type="GO" id="GO:0030870">
    <property type="term" value="C:Mre11 complex"/>
    <property type="evidence" value="ECO:0007669"/>
    <property type="project" value="UniProtKB-UniRule"/>
</dbReference>
<evidence type="ECO:0000256" key="7">
    <source>
        <dbReference type="ARBA" id="ARBA00022723"/>
    </source>
</evidence>
<reference evidence="21" key="1">
    <citation type="submission" date="2020-05" db="EMBL/GenBank/DDBJ databases">
        <title>Phylogenomic resolution of chytrid fungi.</title>
        <authorList>
            <person name="Stajich J.E."/>
            <person name="Amses K."/>
            <person name="Simmons R."/>
            <person name="Seto K."/>
            <person name="Myers J."/>
            <person name="Bonds A."/>
            <person name="Quandt C.A."/>
            <person name="Barry K."/>
            <person name="Liu P."/>
            <person name="Grigoriev I."/>
            <person name="Longcore J.E."/>
            <person name="James T.Y."/>
        </authorList>
    </citation>
    <scope>NUCLEOTIDE SEQUENCE</scope>
    <source>
        <strain evidence="21">JEL0513</strain>
    </source>
</reference>
<dbReference type="GO" id="GO:0000723">
    <property type="term" value="P:telomere maintenance"/>
    <property type="evidence" value="ECO:0007669"/>
    <property type="project" value="TreeGrafter"/>
</dbReference>
<keyword evidence="12 16" id="KW-0234">DNA repair</keyword>
<feature type="compositionally biased region" description="Low complexity" evidence="19">
    <location>
        <begin position="656"/>
        <end position="665"/>
    </location>
</feature>
<proteinExistence type="inferred from homology"/>
<dbReference type="SUPFAM" id="SSF56300">
    <property type="entry name" value="Metallo-dependent phosphatases"/>
    <property type="match status" value="1"/>
</dbReference>
<evidence type="ECO:0000259" key="20">
    <source>
        <dbReference type="SMART" id="SM01347"/>
    </source>
</evidence>
<keyword evidence="6 16" id="KW-0540">Nuclease</keyword>
<dbReference type="GO" id="GO:0030145">
    <property type="term" value="F:manganese ion binding"/>
    <property type="evidence" value="ECO:0007669"/>
    <property type="project" value="UniProtKB-UniRule"/>
</dbReference>
<comment type="cofactor">
    <cofactor evidence="1 16">
        <name>Mn(2+)</name>
        <dbReference type="ChEBI" id="CHEBI:29035"/>
    </cofactor>
</comment>
<dbReference type="InterPro" id="IPR041796">
    <property type="entry name" value="Mre11_N"/>
</dbReference>
<feature type="region of interest" description="Disordered" evidence="19">
    <location>
        <begin position="525"/>
        <end position="707"/>
    </location>
</feature>
<dbReference type="GO" id="GO:0097552">
    <property type="term" value="P:mitochondrial double-strand break repair via homologous recombination"/>
    <property type="evidence" value="ECO:0007669"/>
    <property type="project" value="TreeGrafter"/>
</dbReference>
<dbReference type="GO" id="GO:0008296">
    <property type="term" value="F:3'-5'-DNA exonuclease activity"/>
    <property type="evidence" value="ECO:0007669"/>
    <property type="project" value="InterPro"/>
</dbReference>
<keyword evidence="8 16" id="KW-0255">Endonuclease</keyword>
<keyword evidence="22" id="KW-1185">Reference proteome</keyword>
<dbReference type="CDD" id="cd00840">
    <property type="entry name" value="MPP_Mre11_N"/>
    <property type="match status" value="1"/>
</dbReference>
<evidence type="ECO:0000256" key="15">
    <source>
        <dbReference type="ARBA" id="ARBA00023254"/>
    </source>
</evidence>
<keyword evidence="9 16" id="KW-0227">DNA damage</keyword>
<feature type="compositionally biased region" description="Polar residues" evidence="19">
    <location>
        <begin position="697"/>
        <end position="707"/>
    </location>
</feature>
<keyword evidence="5" id="KW-0158">Chromosome</keyword>
<dbReference type="InterPro" id="IPR007281">
    <property type="entry name" value="Mre11_DNA-bd"/>
</dbReference>
<keyword evidence="11 16" id="KW-0269">Exonuclease</keyword>
<sequence>MVFRILVATDNHLGFLEKDPVRGNDSFAAFHEILRVAKQRQVDFVLLGGDLFHDNKPSRKTMHRTITMLRQFCMGDRPCAFDFVSAQDETFRDSFATVNYQDPNYNVSIPVFSIHGNHDDPSGDGDLCALDILAAAGLINYFGRSEAIDDVKISPMLLTKDDVKLAVYGLGNIRDERLYRTFLGKKVRMFRPKEDKDDWFNLFVLHQNRVKRGPTNYVPESFLPDFLHLVVWGHEHDCMIDLEQNEEKGFYITQPGSSVATSLSEGEMIPKHVGILEIYPDKQFKLEKVSLKSVRPFVMDDIILADCNLKRIDEKRVDQVLKKKVEEMIITAHNVWVEANPTLDEEEFPKPLIRLRVDYSDFTTLNPMRFGQKFVDRVANPKDILHFHRKRVVNPLAKKEKERPDFDLPAIIPESLDKIQVEDLVNEFLAAQSLEILPENGIGEAVRLFVEKEDKEAISDFVAESLKKTQESLEKSAPDVINDEINLMKQISKEKQVAVSDISIERAKLLETGESVRKSKIAKVDIENSSQEQSEEEAPPPKKLRKPAVVPKARAAPKSKPASTRASAVGAKRKKPVQSEDDMEEQESVIVSDVEMADENEGEIVKRQNSGTKTPAVKPAARVSRSHSSKLIEKTASASKTRASSSGLRQSTLNFASTSSTTASVKSKRVSASTASKSKGPTVFQGSSEEEEEEPVSFSQFGNKSRR</sequence>
<feature type="domain" description="Mre11 DNA-binding" evidence="20">
    <location>
        <begin position="284"/>
        <end position="449"/>
    </location>
</feature>
<evidence type="ECO:0000256" key="3">
    <source>
        <dbReference type="ARBA" id="ARBA00004286"/>
    </source>
</evidence>
<dbReference type="PANTHER" id="PTHR10139:SF1">
    <property type="entry name" value="DOUBLE-STRAND BREAK REPAIR PROTEIN MRE11"/>
    <property type="match status" value="1"/>
</dbReference>
<evidence type="ECO:0000313" key="21">
    <source>
        <dbReference type="EMBL" id="KAJ3112537.1"/>
    </source>
</evidence>
<evidence type="ECO:0000313" key="22">
    <source>
        <dbReference type="Proteomes" id="UP001211907"/>
    </source>
</evidence>
<dbReference type="GO" id="GO:0031573">
    <property type="term" value="P:mitotic intra-S DNA damage checkpoint signaling"/>
    <property type="evidence" value="ECO:0007669"/>
    <property type="project" value="TreeGrafter"/>
</dbReference>
<organism evidence="21 22">
    <name type="scientific">Physocladia obscura</name>
    <dbReference type="NCBI Taxonomy" id="109957"/>
    <lineage>
        <taxon>Eukaryota</taxon>
        <taxon>Fungi</taxon>
        <taxon>Fungi incertae sedis</taxon>
        <taxon>Chytridiomycota</taxon>
        <taxon>Chytridiomycota incertae sedis</taxon>
        <taxon>Chytridiomycetes</taxon>
        <taxon>Chytridiales</taxon>
        <taxon>Chytriomycetaceae</taxon>
        <taxon>Physocladia</taxon>
    </lineage>
</organism>
<dbReference type="FunFam" id="3.60.21.10:FF:000011">
    <property type="entry name" value="Double-strand break repair protein"/>
    <property type="match status" value="1"/>
</dbReference>
<comment type="function">
    <text evidence="16">Core component of the MRN complex, which plays a central role in double-strand break (DSB) repair, DNA recombination, maintenance of telomere integrity and meiosis. The MRN complex is involved in the repair of DNA double-strand breaks (DSBs) via homologous recombination (HR), an error-free mechanism which primarily occurs during S and G2 phases. The complex (1) mediates the end resection of damaged DNA, which generates proper single-stranded DNA, a key initial steps in HR, and is (2) required for the recruitment of other repair factors and efficient activation of ATM and ATR upon DNA damage. Within the MRN complex, MRE11 possesses both single-strand endonuclease activity and double-strand-specific 3'-5' exonuclease activity. MRE11 first endonucleolytically cleaves the 5' strand at DNA DSB ends to prevent non-homologous end joining (NHEJ) and licence HR. It then generates a single-stranded DNA gap via 3' to 5' exonucleolytic degradation, which is required for single-strand invasion and recombination.</text>
</comment>
<dbReference type="InterPro" id="IPR038487">
    <property type="entry name" value="Mre11_capping_dom"/>
</dbReference>
<dbReference type="InterPro" id="IPR004843">
    <property type="entry name" value="Calcineurin-like_PHP"/>
</dbReference>
<dbReference type="EMBL" id="JADGJH010001532">
    <property type="protein sequence ID" value="KAJ3112537.1"/>
    <property type="molecule type" value="Genomic_DNA"/>
</dbReference>
<dbReference type="GO" id="GO:0035861">
    <property type="term" value="C:site of double-strand break"/>
    <property type="evidence" value="ECO:0007669"/>
    <property type="project" value="TreeGrafter"/>
</dbReference>
<keyword evidence="13 16" id="KW-0464">Manganese</keyword>
<evidence type="ECO:0000256" key="1">
    <source>
        <dbReference type="ARBA" id="ARBA00001936"/>
    </source>
</evidence>
<comment type="caution">
    <text evidence="21">The sequence shown here is derived from an EMBL/GenBank/DDBJ whole genome shotgun (WGS) entry which is preliminary data.</text>
</comment>
<feature type="compositionally biased region" description="Low complexity" evidence="19">
    <location>
        <begin position="634"/>
        <end position="646"/>
    </location>
</feature>
<feature type="active site" description="Proton donor" evidence="17">
    <location>
        <position position="118"/>
    </location>
</feature>
<evidence type="ECO:0000256" key="12">
    <source>
        <dbReference type="ARBA" id="ARBA00023204"/>
    </source>
</evidence>
<dbReference type="Pfam" id="PF04152">
    <property type="entry name" value="Mre11_DNA_bind"/>
    <property type="match status" value="1"/>
</dbReference>
<dbReference type="InterPro" id="IPR003701">
    <property type="entry name" value="Mre11"/>
</dbReference>
<keyword evidence="7" id="KW-0479">Metal-binding</keyword>
<evidence type="ECO:0000256" key="11">
    <source>
        <dbReference type="ARBA" id="ARBA00022839"/>
    </source>
</evidence>
<evidence type="ECO:0000256" key="5">
    <source>
        <dbReference type="ARBA" id="ARBA00022454"/>
    </source>
</evidence>
<dbReference type="Proteomes" id="UP001211907">
    <property type="component" value="Unassembled WGS sequence"/>
</dbReference>
<dbReference type="Gene3D" id="3.60.21.10">
    <property type="match status" value="1"/>
</dbReference>
<evidence type="ECO:0000256" key="6">
    <source>
        <dbReference type="ARBA" id="ARBA00022722"/>
    </source>
</evidence>
<dbReference type="PIRSF" id="PIRSF000882">
    <property type="entry name" value="DSB_repair_MRE11"/>
    <property type="match status" value="1"/>
</dbReference>
<evidence type="ECO:0000256" key="8">
    <source>
        <dbReference type="ARBA" id="ARBA00022759"/>
    </source>
</evidence>
<evidence type="ECO:0000256" key="14">
    <source>
        <dbReference type="ARBA" id="ARBA00023242"/>
    </source>
</evidence>
<dbReference type="Gene3D" id="3.30.110.110">
    <property type="entry name" value="Mre11, capping domain"/>
    <property type="match status" value="1"/>
</dbReference>